<accession>A0ABP7AET2</accession>
<sequence>MPRRRSWAIGGGLLVASGVLLAAGSAGVGGAGGLRIAAVAAASAAYLVFALGIPDGGRVAGAGRTGTASLAILAVWSLVSAILWATPADLTPVLDWVTVASWVDLLGQLALAAVAAAGIARAGIVPSPWNRAPLWALAATVLPAIATQVLVAADPAGAQEWAPVLAGLGALVATGVPISLGVIALVLAQRPVPERSVEVFSSADADLS</sequence>
<feature type="transmembrane region" description="Helical" evidence="1">
    <location>
        <begin position="165"/>
        <end position="188"/>
    </location>
</feature>
<feature type="transmembrane region" description="Helical" evidence="1">
    <location>
        <begin position="36"/>
        <end position="53"/>
    </location>
</feature>
<comment type="caution">
    <text evidence="2">The sequence shown here is derived from an EMBL/GenBank/DDBJ whole genome shotgun (WGS) entry which is preliminary data.</text>
</comment>
<keyword evidence="3" id="KW-1185">Reference proteome</keyword>
<dbReference type="Proteomes" id="UP001501697">
    <property type="component" value="Unassembled WGS sequence"/>
</dbReference>
<feature type="transmembrane region" description="Helical" evidence="1">
    <location>
        <begin position="65"/>
        <end position="85"/>
    </location>
</feature>
<evidence type="ECO:0000256" key="1">
    <source>
        <dbReference type="SAM" id="Phobius"/>
    </source>
</evidence>
<feature type="transmembrane region" description="Helical" evidence="1">
    <location>
        <begin position="105"/>
        <end position="122"/>
    </location>
</feature>
<keyword evidence="1" id="KW-0812">Transmembrane</keyword>
<gene>
    <name evidence="2" type="ORF">GCM10022200_11900</name>
</gene>
<evidence type="ECO:0000313" key="2">
    <source>
        <dbReference type="EMBL" id="GAA3630744.1"/>
    </source>
</evidence>
<feature type="transmembrane region" description="Helical" evidence="1">
    <location>
        <begin position="134"/>
        <end position="153"/>
    </location>
</feature>
<proteinExistence type="predicted"/>
<organism evidence="2 3">
    <name type="scientific">Microbacterium awajiense</name>
    <dbReference type="NCBI Taxonomy" id="415214"/>
    <lineage>
        <taxon>Bacteria</taxon>
        <taxon>Bacillati</taxon>
        <taxon>Actinomycetota</taxon>
        <taxon>Actinomycetes</taxon>
        <taxon>Micrococcales</taxon>
        <taxon>Microbacteriaceae</taxon>
        <taxon>Microbacterium</taxon>
    </lineage>
</organism>
<reference evidence="3" key="1">
    <citation type="journal article" date="2019" name="Int. J. Syst. Evol. Microbiol.">
        <title>The Global Catalogue of Microorganisms (GCM) 10K type strain sequencing project: providing services to taxonomists for standard genome sequencing and annotation.</title>
        <authorList>
            <consortium name="The Broad Institute Genomics Platform"/>
            <consortium name="The Broad Institute Genome Sequencing Center for Infectious Disease"/>
            <person name="Wu L."/>
            <person name="Ma J."/>
        </authorList>
    </citation>
    <scope>NUCLEOTIDE SEQUENCE [LARGE SCALE GENOMIC DNA]</scope>
    <source>
        <strain evidence="3">JCM 16544</strain>
    </source>
</reference>
<protein>
    <submittedName>
        <fullName evidence="2">Uncharacterized protein</fullName>
    </submittedName>
</protein>
<name>A0ABP7AET2_9MICO</name>
<keyword evidence="1" id="KW-1133">Transmembrane helix</keyword>
<evidence type="ECO:0000313" key="3">
    <source>
        <dbReference type="Proteomes" id="UP001501697"/>
    </source>
</evidence>
<keyword evidence="1" id="KW-0472">Membrane</keyword>
<dbReference type="EMBL" id="BAAAYU010000003">
    <property type="protein sequence ID" value="GAA3630744.1"/>
    <property type="molecule type" value="Genomic_DNA"/>
</dbReference>